<protein>
    <submittedName>
        <fullName evidence="3">Uncharacterized protein</fullName>
    </submittedName>
</protein>
<name>A0AAD6F0Y3_9POAL</name>
<proteinExistence type="predicted"/>
<evidence type="ECO:0000256" key="2">
    <source>
        <dbReference type="SAM" id="MobiDB-lite"/>
    </source>
</evidence>
<dbReference type="AlphaFoldDB" id="A0AAD6F0Y3"/>
<evidence type="ECO:0000256" key="1">
    <source>
        <dbReference type="SAM" id="Coils"/>
    </source>
</evidence>
<comment type="caution">
    <text evidence="3">The sequence shown here is derived from an EMBL/GenBank/DDBJ whole genome shotgun (WGS) entry which is preliminary data.</text>
</comment>
<organism evidence="3 4">
    <name type="scientific">Rhynchospora tenuis</name>
    <dbReference type="NCBI Taxonomy" id="198213"/>
    <lineage>
        <taxon>Eukaryota</taxon>
        <taxon>Viridiplantae</taxon>
        <taxon>Streptophyta</taxon>
        <taxon>Embryophyta</taxon>
        <taxon>Tracheophyta</taxon>
        <taxon>Spermatophyta</taxon>
        <taxon>Magnoliopsida</taxon>
        <taxon>Liliopsida</taxon>
        <taxon>Poales</taxon>
        <taxon>Cyperaceae</taxon>
        <taxon>Cyperoideae</taxon>
        <taxon>Rhynchosporeae</taxon>
        <taxon>Rhynchospora</taxon>
    </lineage>
</organism>
<evidence type="ECO:0000313" key="4">
    <source>
        <dbReference type="Proteomes" id="UP001210211"/>
    </source>
</evidence>
<dbReference type="Proteomes" id="UP001210211">
    <property type="component" value="Unassembled WGS sequence"/>
</dbReference>
<keyword evidence="1" id="KW-0175">Coiled coil</keyword>
<feature type="compositionally biased region" description="Pro residues" evidence="2">
    <location>
        <begin position="29"/>
        <end position="38"/>
    </location>
</feature>
<gene>
    <name evidence="3" type="ORF">LUZ61_012181</name>
</gene>
<feature type="region of interest" description="Disordered" evidence="2">
    <location>
        <begin position="169"/>
        <end position="238"/>
    </location>
</feature>
<dbReference type="Gene3D" id="1.20.5.340">
    <property type="match status" value="1"/>
</dbReference>
<keyword evidence="4" id="KW-1185">Reference proteome</keyword>
<feature type="coiled-coil region" evidence="1">
    <location>
        <begin position="79"/>
        <end position="157"/>
    </location>
</feature>
<dbReference type="EMBL" id="JAMRDG010000001">
    <property type="protein sequence ID" value="KAJ3708476.1"/>
    <property type="molecule type" value="Genomic_DNA"/>
</dbReference>
<reference evidence="3 4" key="1">
    <citation type="journal article" date="2022" name="Cell">
        <title>Repeat-based holocentromeres influence genome architecture and karyotype evolution.</title>
        <authorList>
            <person name="Hofstatter P.G."/>
            <person name="Thangavel G."/>
            <person name="Lux T."/>
            <person name="Neumann P."/>
            <person name="Vondrak T."/>
            <person name="Novak P."/>
            <person name="Zhang M."/>
            <person name="Costa L."/>
            <person name="Castellani M."/>
            <person name="Scott A."/>
            <person name="Toegelov H."/>
            <person name="Fuchs J."/>
            <person name="Mata-Sucre Y."/>
            <person name="Dias Y."/>
            <person name="Vanzela A.L.L."/>
            <person name="Huettel B."/>
            <person name="Almeida C.C.S."/>
            <person name="Simkova H."/>
            <person name="Souza G."/>
            <person name="Pedrosa-Harand A."/>
            <person name="Macas J."/>
            <person name="Mayer K.F.X."/>
            <person name="Houben A."/>
            <person name="Marques A."/>
        </authorList>
    </citation>
    <scope>NUCLEOTIDE SEQUENCE [LARGE SCALE GENOMIC DNA]</scope>
    <source>
        <strain evidence="3">RhyTen1mFocal</strain>
    </source>
</reference>
<feature type="compositionally biased region" description="Basic and acidic residues" evidence="2">
    <location>
        <begin position="19"/>
        <end position="28"/>
    </location>
</feature>
<feature type="region of interest" description="Disordered" evidence="2">
    <location>
        <begin position="1"/>
        <end position="59"/>
    </location>
</feature>
<accession>A0AAD6F0Y3</accession>
<evidence type="ECO:0000313" key="3">
    <source>
        <dbReference type="EMBL" id="KAJ3708476.1"/>
    </source>
</evidence>
<sequence length="288" mass="33100">MGSGGVEVKSSMEAMLESLMRREEKPRDVPPALPPRPPSRGRLPSGRKSLPPLRFGSSEENLVFDPPLVSEDDVHVHAHAVAEEEKEKEEVEVEETKVDVVVEKENGKKEEIDSRTLKAEKELKEKEEEVAVLRQQISQFETRCSDYEAQVKWLQDQLSLQQQQQAAHIQVRRKEHMNGTNHNDPVQGNKQRHHSSEDARTNPVGQLMNEFENKKKSFEEDAKALGQWKPGQAASSSNPVEDLLKLKLQFTAWKRDYKVRLHETKAKLERMVGKSRRNCWAGMKWIKQ</sequence>
<feature type="compositionally biased region" description="Basic and acidic residues" evidence="2">
    <location>
        <begin position="211"/>
        <end position="223"/>
    </location>
</feature>
<feature type="compositionally biased region" description="Polar residues" evidence="2">
    <location>
        <begin position="178"/>
        <end position="189"/>
    </location>
</feature>